<evidence type="ECO:0000313" key="1">
    <source>
        <dbReference type="EMBL" id="MFC3715213.1"/>
    </source>
</evidence>
<gene>
    <name evidence="1" type="ORF">ACFONC_03485</name>
</gene>
<dbReference type="InterPro" id="IPR014543">
    <property type="entry name" value="UCP028291"/>
</dbReference>
<dbReference type="EMBL" id="JBHRYA010000003">
    <property type="protein sequence ID" value="MFC3715213.1"/>
    <property type="molecule type" value="Genomic_DNA"/>
</dbReference>
<comment type="caution">
    <text evidence="1">The sequence shown here is derived from an EMBL/GenBank/DDBJ whole genome shotgun (WGS) entry which is preliminary data.</text>
</comment>
<dbReference type="RefSeq" id="WP_386742325.1">
    <property type="nucleotide sequence ID" value="NZ_JBHRYA010000003.1"/>
</dbReference>
<dbReference type="Proteomes" id="UP001595705">
    <property type="component" value="Unassembled WGS sequence"/>
</dbReference>
<name>A0ABV7XIU1_9GAMM</name>
<evidence type="ECO:0000313" key="2">
    <source>
        <dbReference type="Proteomes" id="UP001595705"/>
    </source>
</evidence>
<dbReference type="PIRSF" id="PIRSF028291">
    <property type="entry name" value="UCP028291"/>
    <property type="match status" value="1"/>
</dbReference>
<accession>A0ABV7XIU1</accession>
<dbReference type="Pfam" id="PF09981">
    <property type="entry name" value="DUF2218"/>
    <property type="match status" value="1"/>
</dbReference>
<proteinExistence type="predicted"/>
<sequence>MPQAISTIPTRDGSRLIKRLCTHWAHKLEVSFDETTARVVFDADTITHLNARPDALEARIDALDDARLAQIQDVVASHLLRMARGETLEITWDAAA</sequence>
<protein>
    <submittedName>
        <fullName evidence="1">DUF2218 domain-containing protein</fullName>
    </submittedName>
</protein>
<reference evidence="2" key="1">
    <citation type="journal article" date="2019" name="Int. J. Syst. Evol. Microbiol.">
        <title>The Global Catalogue of Microorganisms (GCM) 10K type strain sequencing project: providing services to taxonomists for standard genome sequencing and annotation.</title>
        <authorList>
            <consortium name="The Broad Institute Genomics Platform"/>
            <consortium name="The Broad Institute Genome Sequencing Center for Infectious Disease"/>
            <person name="Wu L."/>
            <person name="Ma J."/>
        </authorList>
    </citation>
    <scope>NUCLEOTIDE SEQUENCE [LARGE SCALE GENOMIC DNA]</scope>
    <source>
        <strain evidence="2">KCTC 42441</strain>
    </source>
</reference>
<dbReference type="Gene3D" id="3.30.310.50">
    <property type="entry name" value="Alpha-D-phosphohexomutase, C-terminal domain"/>
    <property type="match status" value="1"/>
</dbReference>
<keyword evidence="2" id="KW-1185">Reference proteome</keyword>
<organism evidence="1 2">
    <name type="scientific">Luteimonas soli</name>
    <dbReference type="NCBI Taxonomy" id="1648966"/>
    <lineage>
        <taxon>Bacteria</taxon>
        <taxon>Pseudomonadati</taxon>
        <taxon>Pseudomonadota</taxon>
        <taxon>Gammaproteobacteria</taxon>
        <taxon>Lysobacterales</taxon>
        <taxon>Lysobacteraceae</taxon>
        <taxon>Luteimonas</taxon>
    </lineage>
</organism>